<name>A0ABS4GI67_9FIRM</name>
<gene>
    <name evidence="2" type="ORF">J2Z76_002932</name>
</gene>
<evidence type="ECO:0000256" key="1">
    <source>
        <dbReference type="SAM" id="Phobius"/>
    </source>
</evidence>
<dbReference type="EMBL" id="JAGGKS010000009">
    <property type="protein sequence ID" value="MBP1927060.1"/>
    <property type="molecule type" value="Genomic_DNA"/>
</dbReference>
<protein>
    <submittedName>
        <fullName evidence="2">Uncharacterized protein</fullName>
    </submittedName>
</protein>
<evidence type="ECO:0000313" key="3">
    <source>
        <dbReference type="Proteomes" id="UP001519342"/>
    </source>
</evidence>
<proteinExistence type="predicted"/>
<keyword evidence="1" id="KW-0812">Transmembrane</keyword>
<feature type="transmembrane region" description="Helical" evidence="1">
    <location>
        <begin position="47"/>
        <end position="64"/>
    </location>
</feature>
<dbReference type="RefSeq" id="WP_209512773.1">
    <property type="nucleotide sequence ID" value="NZ_JAGGKS010000009.1"/>
</dbReference>
<reference evidence="2 3" key="1">
    <citation type="submission" date="2021-03" db="EMBL/GenBank/DDBJ databases">
        <title>Genomic Encyclopedia of Type Strains, Phase IV (KMG-IV): sequencing the most valuable type-strain genomes for metagenomic binning, comparative biology and taxonomic classification.</title>
        <authorList>
            <person name="Goeker M."/>
        </authorList>
    </citation>
    <scope>NUCLEOTIDE SEQUENCE [LARGE SCALE GENOMIC DNA]</scope>
    <source>
        <strain evidence="2 3">DSM 24004</strain>
    </source>
</reference>
<evidence type="ECO:0000313" key="2">
    <source>
        <dbReference type="EMBL" id="MBP1927060.1"/>
    </source>
</evidence>
<keyword evidence="1" id="KW-1133">Transmembrane helix</keyword>
<dbReference type="Proteomes" id="UP001519342">
    <property type="component" value="Unassembled WGS sequence"/>
</dbReference>
<keyword evidence="1" id="KW-0472">Membrane</keyword>
<keyword evidence="3" id="KW-1185">Reference proteome</keyword>
<sequence>MTEKEEELLGMFRCLDMYEKNIIIGKISELILNKKKESSIFLRKRKLGMCLLFLCLLVNFNFPFNNQNNVK</sequence>
<comment type="caution">
    <text evidence="2">The sequence shown here is derived from an EMBL/GenBank/DDBJ whole genome shotgun (WGS) entry which is preliminary data.</text>
</comment>
<accession>A0ABS4GI67</accession>
<organism evidence="2 3">
    <name type="scientific">Sedimentibacter acidaminivorans</name>
    <dbReference type="NCBI Taxonomy" id="913099"/>
    <lineage>
        <taxon>Bacteria</taxon>
        <taxon>Bacillati</taxon>
        <taxon>Bacillota</taxon>
        <taxon>Tissierellia</taxon>
        <taxon>Sedimentibacter</taxon>
    </lineage>
</organism>